<dbReference type="InterPro" id="IPR000863">
    <property type="entry name" value="Sulfotransferase_dom"/>
</dbReference>
<dbReference type="SUPFAM" id="SSF52540">
    <property type="entry name" value="P-loop containing nucleoside triphosphate hydrolases"/>
    <property type="match status" value="1"/>
</dbReference>
<feature type="domain" description="Sulfotransferase" evidence="1">
    <location>
        <begin position="19"/>
        <end position="241"/>
    </location>
</feature>
<keyword evidence="2" id="KW-1185">Reference proteome</keyword>
<organism evidence="2 3">
    <name type="scientific">Aplysia californica</name>
    <name type="common">California sea hare</name>
    <dbReference type="NCBI Taxonomy" id="6500"/>
    <lineage>
        <taxon>Eukaryota</taxon>
        <taxon>Metazoa</taxon>
        <taxon>Spiralia</taxon>
        <taxon>Lophotrochozoa</taxon>
        <taxon>Mollusca</taxon>
        <taxon>Gastropoda</taxon>
        <taxon>Heterobranchia</taxon>
        <taxon>Euthyneura</taxon>
        <taxon>Tectipleura</taxon>
        <taxon>Aplysiida</taxon>
        <taxon>Aplysioidea</taxon>
        <taxon>Aplysiidae</taxon>
        <taxon>Aplysia</taxon>
    </lineage>
</organism>
<dbReference type="InterPro" id="IPR027417">
    <property type="entry name" value="P-loop_NTPase"/>
</dbReference>
<dbReference type="Pfam" id="PF00685">
    <property type="entry name" value="Sulfotransfer_1"/>
    <property type="match status" value="1"/>
</dbReference>
<dbReference type="GeneID" id="101846286"/>
<dbReference type="PANTHER" id="PTHR10704:SF44">
    <property type="entry name" value="LD35051P-RELATED"/>
    <property type="match status" value="1"/>
</dbReference>
<name>A0ABM1VTG5_APLCA</name>
<proteinExistence type="predicted"/>
<gene>
    <name evidence="3" type="primary">LOC101846286</name>
</gene>
<evidence type="ECO:0000259" key="1">
    <source>
        <dbReference type="Pfam" id="PF00685"/>
    </source>
</evidence>
<evidence type="ECO:0000313" key="2">
    <source>
        <dbReference type="Proteomes" id="UP000694888"/>
    </source>
</evidence>
<dbReference type="Gene3D" id="3.40.50.300">
    <property type="entry name" value="P-loop containing nucleotide triphosphate hydrolases"/>
    <property type="match status" value="1"/>
</dbReference>
<dbReference type="Proteomes" id="UP000694888">
    <property type="component" value="Unplaced"/>
</dbReference>
<accession>A0ABM1VTG5</accession>
<protein>
    <submittedName>
        <fullName evidence="3">Carbohydrate sulfotransferase 1</fullName>
    </submittedName>
</protein>
<sequence length="278" mass="32128">MLITTKGMLGEKPASVRPRRVIVHSYMRSGSTLCGDILQASPDVFYIYEPLLYLFDHNVPGKPVFTKHNLRCKESGTIVQKVLRLTMKETVEYLERDPDVLVIHLVRDPRGVYLSRKQYQPPNVPEMHVNYSNLCQRVWNDLHASMSMPAKYKGRVLTMRYEDLAENLQAMTTTMYRFLGLELSQSVLKFLSSTSQREIIAANGRPEVSSTKRKDPFKTAYKWRKELPFDVVKDIDHHCRDIYRALGYKTFKSETDLRNLQIPPKTKNFGQGLLIAKA</sequence>
<dbReference type="PANTHER" id="PTHR10704">
    <property type="entry name" value="CARBOHYDRATE SULFOTRANSFERASE"/>
    <property type="match status" value="1"/>
</dbReference>
<dbReference type="InterPro" id="IPR051135">
    <property type="entry name" value="Gal/GlcNAc/GalNAc_ST"/>
</dbReference>
<evidence type="ECO:0000313" key="3">
    <source>
        <dbReference type="RefSeq" id="XP_035825707.1"/>
    </source>
</evidence>
<reference evidence="3" key="1">
    <citation type="submission" date="2025-08" db="UniProtKB">
        <authorList>
            <consortium name="RefSeq"/>
        </authorList>
    </citation>
    <scope>IDENTIFICATION</scope>
</reference>
<dbReference type="RefSeq" id="XP_035825707.1">
    <property type="nucleotide sequence ID" value="XM_035969814.1"/>
</dbReference>